<organism evidence="2 3">
    <name type="scientific">Phyllosticta citriasiana</name>
    <dbReference type="NCBI Taxonomy" id="595635"/>
    <lineage>
        <taxon>Eukaryota</taxon>
        <taxon>Fungi</taxon>
        <taxon>Dikarya</taxon>
        <taxon>Ascomycota</taxon>
        <taxon>Pezizomycotina</taxon>
        <taxon>Dothideomycetes</taxon>
        <taxon>Dothideomycetes incertae sedis</taxon>
        <taxon>Botryosphaeriales</taxon>
        <taxon>Phyllostictaceae</taxon>
        <taxon>Phyllosticta</taxon>
    </lineage>
</organism>
<gene>
    <name evidence="2" type="ORF">IWZ03DRAFT_50666</name>
</gene>
<dbReference type="EMBL" id="JBBPHU010000011">
    <property type="protein sequence ID" value="KAK7512052.1"/>
    <property type="molecule type" value="Genomic_DNA"/>
</dbReference>
<dbReference type="Proteomes" id="UP001363622">
    <property type="component" value="Unassembled WGS sequence"/>
</dbReference>
<feature type="region of interest" description="Disordered" evidence="1">
    <location>
        <begin position="1"/>
        <end position="50"/>
    </location>
</feature>
<feature type="region of interest" description="Disordered" evidence="1">
    <location>
        <begin position="183"/>
        <end position="214"/>
    </location>
</feature>
<proteinExistence type="predicted"/>
<protein>
    <submittedName>
        <fullName evidence="2">Uncharacterized protein</fullName>
    </submittedName>
</protein>
<evidence type="ECO:0000313" key="2">
    <source>
        <dbReference type="EMBL" id="KAK7512052.1"/>
    </source>
</evidence>
<name>A0ABR1KC42_9PEZI</name>
<reference evidence="2 3" key="1">
    <citation type="submission" date="2024-04" db="EMBL/GenBank/DDBJ databases">
        <title>Phyllosticta paracitricarpa is synonymous to the EU quarantine fungus P. citricarpa based on phylogenomic analyses.</title>
        <authorList>
            <consortium name="Lawrence Berkeley National Laboratory"/>
            <person name="Van Ingen-Buijs V.A."/>
            <person name="Van Westerhoven A.C."/>
            <person name="Haridas S."/>
            <person name="Skiadas P."/>
            <person name="Martin F."/>
            <person name="Groenewald J.Z."/>
            <person name="Crous P.W."/>
            <person name="Seidl M.F."/>
        </authorList>
    </citation>
    <scope>NUCLEOTIDE SEQUENCE [LARGE SCALE GENOMIC DNA]</scope>
    <source>
        <strain evidence="2 3">CBS 123371</strain>
    </source>
</reference>
<evidence type="ECO:0000313" key="3">
    <source>
        <dbReference type="Proteomes" id="UP001363622"/>
    </source>
</evidence>
<feature type="compositionally biased region" description="Basic residues" evidence="1">
    <location>
        <begin position="193"/>
        <end position="203"/>
    </location>
</feature>
<comment type="caution">
    <text evidence="2">The sequence shown here is derived from an EMBL/GenBank/DDBJ whole genome shotgun (WGS) entry which is preliminary data.</text>
</comment>
<sequence length="214" mass="24236">MRCRRRRLEAPAQHTHTHTQHTGGGHVVASSPGSPLEHGQTATAPQPRVHARKLALRRRFVVARNVPLPGRSLLDMGPRRATPLAPPLCRLVRRTRPPPLLPPPPPPPPPLPALWCVVLCCSSVSLSAGRTSRPVRPSHIAPISSTRSCSRLSPLLLLLFPLHLSFSLRIAQRIFFSRISHRPRGREREREQRNRRRQDRRRRNQDPFSLFATE</sequence>
<evidence type="ECO:0000256" key="1">
    <source>
        <dbReference type="SAM" id="MobiDB-lite"/>
    </source>
</evidence>
<keyword evidence="3" id="KW-1185">Reference proteome</keyword>
<accession>A0ABR1KC42</accession>